<dbReference type="InterPro" id="IPR007110">
    <property type="entry name" value="Ig-like_dom"/>
</dbReference>
<dbReference type="SUPFAM" id="SSF56112">
    <property type="entry name" value="Protein kinase-like (PK-like)"/>
    <property type="match status" value="1"/>
</dbReference>
<evidence type="ECO:0000256" key="12">
    <source>
        <dbReference type="ARBA" id="ARBA00023157"/>
    </source>
</evidence>
<proteinExistence type="predicted"/>
<evidence type="ECO:0000256" key="6">
    <source>
        <dbReference type="ARBA" id="ARBA00022741"/>
    </source>
</evidence>
<keyword evidence="19" id="KW-0732">Signal</keyword>
<dbReference type="Proteomes" id="UP001549920">
    <property type="component" value="Unassembled WGS sequence"/>
</dbReference>
<keyword evidence="6 17" id="KW-0547">Nucleotide-binding</keyword>
<organism evidence="22 23">
    <name type="scientific">Loxostege sticticalis</name>
    <name type="common">Beet webworm moth</name>
    <dbReference type="NCBI Taxonomy" id="481309"/>
    <lineage>
        <taxon>Eukaryota</taxon>
        <taxon>Metazoa</taxon>
        <taxon>Ecdysozoa</taxon>
        <taxon>Arthropoda</taxon>
        <taxon>Hexapoda</taxon>
        <taxon>Insecta</taxon>
        <taxon>Pterygota</taxon>
        <taxon>Neoptera</taxon>
        <taxon>Endopterygota</taxon>
        <taxon>Lepidoptera</taxon>
        <taxon>Glossata</taxon>
        <taxon>Ditrysia</taxon>
        <taxon>Pyraloidea</taxon>
        <taxon>Crambidae</taxon>
        <taxon>Pyraustinae</taxon>
        <taxon>Loxostege</taxon>
    </lineage>
</organism>
<gene>
    <name evidence="22" type="ORF">ABMA27_016031</name>
</gene>
<dbReference type="EC" id="2.7.10.1" evidence="2"/>
<feature type="transmembrane region" description="Helical" evidence="18">
    <location>
        <begin position="737"/>
        <end position="757"/>
    </location>
</feature>
<dbReference type="PROSITE" id="PS00109">
    <property type="entry name" value="PROTEIN_KINASE_TYR"/>
    <property type="match status" value="1"/>
</dbReference>
<dbReference type="PROSITE" id="PS00240">
    <property type="entry name" value="RECEPTOR_TYR_KIN_III"/>
    <property type="match status" value="1"/>
</dbReference>
<dbReference type="InterPro" id="IPR013783">
    <property type="entry name" value="Ig-like_fold"/>
</dbReference>
<dbReference type="InterPro" id="IPR001245">
    <property type="entry name" value="Ser-Thr/Tyr_kinase_cat_dom"/>
</dbReference>
<accession>A0ABR3I591</accession>
<dbReference type="SMART" id="SM00409">
    <property type="entry name" value="IG"/>
    <property type="match status" value="5"/>
</dbReference>
<dbReference type="Gene3D" id="1.10.510.10">
    <property type="entry name" value="Transferase(Phosphotransferase) domain 1"/>
    <property type="match status" value="1"/>
</dbReference>
<feature type="domain" description="Ig-like" evidence="21">
    <location>
        <begin position="629"/>
        <end position="726"/>
    </location>
</feature>
<feature type="domain" description="Protein kinase" evidence="20">
    <location>
        <begin position="811"/>
        <end position="1174"/>
    </location>
</feature>
<dbReference type="EMBL" id="JBEUOH010000008">
    <property type="protein sequence ID" value="KAL0883979.1"/>
    <property type="molecule type" value="Genomic_DNA"/>
</dbReference>
<feature type="binding site" evidence="17">
    <location>
        <position position="849"/>
    </location>
    <ligand>
        <name>ATP</name>
        <dbReference type="ChEBI" id="CHEBI:30616"/>
    </ligand>
</feature>
<sequence length="1371" mass="154538">MDSNRNGWLFTTALRIILATSTVAAFNTTDKQETSFIGPIIYPKKNELILEKGQNFTLTCTGKRPLNIKQQVLPEDCSSDSEFYMELDDEDPLNVSLTLYNIDYCAVGYYACFDDTVDIYEILTTIIEEPTNTEHATFTYVFVDGPDLLFAPVSEFIQPISENKALIHCKPANPDTEMSLTLRESNKTPDVIKYSPKIGFLVKAKKIGYTCQGSRENITIVKPILHRRRPNIEVKITKVPPSVYFLKGENFTLNCSVDYMPNDPIALVWTLPRKPKETDVHDTNEKNMSAVLQYYYNAITITNAEKDDEGNYTCAVRVPSKNTPPKTVKKKFLDRAFLSLTISVPSVVVPADVNTVRLRVSVKSYPQLTLSDLKFFRDNQTLVVDKKKYNAVLEHLTGDITLEIFNLTVNDTGNYTIKASNGYFTKSVTYDLKKKAPPAVFDFGTNDKICPLNSLVSLSCKANGYPLPNIEWIFTTTRNGSTTKRGVDVKLSEYEVESTLTFKATLAGNITCKAGDGPEASATRKILIHDIEGGFGIENSPSWFSEHEKVTLKCLASIYEYRNVTWRERNDNDITENVIYYDSPFSHVAKLNIKRISLSHTGKYTCVGQKFNGSEKHQSKYIVVEATRPPVVIKPDIDNEDIVVELGRQVQFSCLADAVPPPAISWLKDGMELENNTNGLTILSYLNQTVTNSTIVIAPMVEGNEGKYECLASSGLETDSRFVNITRKGAFPHTTKLLAAIGAIILALIVLVIYLTWKIRKEKRFRKELAAAGLLYFKEGVTSSLNPDLGIDEQAELLPYDEKFEFPPEKLILGKQLGAGAFGVVYKAEARGIINAEVTTPVAVKMVKKTADNMFIKALASELKIMVHMGKHINIVNLLGACTKNVGKRELIVIVEYCKFGNIHNYMQKHREVFIDQLTDNKEKNLGRVNRGYSCSSGSSGMNSDYFGMNHTQATDQTILNSANTNRSARKDKQKQQDEFVKVSETGYIQPEWRSNYESDYSFDGRNPRPLTSRDLLAWAFQIARGMEYLASRKVLHGDLAARNVLLAEDNIVKICDFGLARSIYKNDEYQKKENSPLPVKWLAIECMMDRIFSTQSDVWSFGIVLWEMFSLAKTPYPNMSPQSLLQWLSDGHRLEKPPYADDRLYDVMMRCWEHKPTARPSFTQLQELLGSFLEDNVRNHYVDLNSSYMDTNVKTDGQDYLQMVCAPDYNNLVTPSPHHYVNDSRSFFPPTPTQVPLDDEGYLQMTPAHPSIFSPRNLTTKFDFDAKKFDSRLSEGNGGSELTPMLTLSNLPARSGSESDHESHSPYLKMCPRISEESDDVFKPNLNNIKNNIQNSAVTNPTYITSLDMDLEKKPQNINTYINIPNGLVK</sequence>
<evidence type="ECO:0000256" key="14">
    <source>
        <dbReference type="ARBA" id="ARBA00023180"/>
    </source>
</evidence>
<keyword evidence="10 18" id="KW-0472">Membrane</keyword>
<dbReference type="InterPro" id="IPR000719">
    <property type="entry name" value="Prot_kinase_dom"/>
</dbReference>
<keyword evidence="7" id="KW-0418">Kinase</keyword>
<evidence type="ECO:0000313" key="23">
    <source>
        <dbReference type="Proteomes" id="UP001549920"/>
    </source>
</evidence>
<evidence type="ECO:0000256" key="10">
    <source>
        <dbReference type="ARBA" id="ARBA00023136"/>
    </source>
</evidence>
<keyword evidence="13" id="KW-0675">Receptor</keyword>
<dbReference type="Pfam" id="PF13927">
    <property type="entry name" value="Ig_3"/>
    <property type="match status" value="3"/>
</dbReference>
<dbReference type="InterPro" id="IPR003598">
    <property type="entry name" value="Ig_sub2"/>
</dbReference>
<evidence type="ECO:0000256" key="18">
    <source>
        <dbReference type="SAM" id="Phobius"/>
    </source>
</evidence>
<dbReference type="Pfam" id="PF07714">
    <property type="entry name" value="PK_Tyr_Ser-Thr"/>
    <property type="match status" value="1"/>
</dbReference>
<feature type="domain" description="Ig-like" evidence="21">
    <location>
        <begin position="518"/>
        <end position="623"/>
    </location>
</feature>
<evidence type="ECO:0000256" key="1">
    <source>
        <dbReference type="ARBA" id="ARBA00004479"/>
    </source>
</evidence>
<dbReference type="CDD" id="cd00192">
    <property type="entry name" value="PTKc"/>
    <property type="match status" value="1"/>
</dbReference>
<feature type="chain" id="PRO_5046067374" description="receptor protein-tyrosine kinase" evidence="19">
    <location>
        <begin position="26"/>
        <end position="1371"/>
    </location>
</feature>
<evidence type="ECO:0000256" key="15">
    <source>
        <dbReference type="ARBA" id="ARBA00023319"/>
    </source>
</evidence>
<name>A0ABR3I591_LOXSC</name>
<evidence type="ECO:0000256" key="2">
    <source>
        <dbReference type="ARBA" id="ARBA00011902"/>
    </source>
</evidence>
<keyword evidence="4" id="KW-0808">Transferase</keyword>
<feature type="domain" description="Ig-like" evidence="21">
    <location>
        <begin position="438"/>
        <end position="514"/>
    </location>
</feature>
<evidence type="ECO:0000256" key="3">
    <source>
        <dbReference type="ARBA" id="ARBA00022553"/>
    </source>
</evidence>
<keyword evidence="12" id="KW-1015">Disulfide bond</keyword>
<comment type="catalytic activity">
    <reaction evidence="16">
        <text>L-tyrosyl-[protein] + ATP = O-phospho-L-tyrosyl-[protein] + ADP + H(+)</text>
        <dbReference type="Rhea" id="RHEA:10596"/>
        <dbReference type="Rhea" id="RHEA-COMP:10136"/>
        <dbReference type="Rhea" id="RHEA-COMP:20101"/>
        <dbReference type="ChEBI" id="CHEBI:15378"/>
        <dbReference type="ChEBI" id="CHEBI:30616"/>
        <dbReference type="ChEBI" id="CHEBI:46858"/>
        <dbReference type="ChEBI" id="CHEBI:61978"/>
        <dbReference type="ChEBI" id="CHEBI:456216"/>
        <dbReference type="EC" id="2.7.10.1"/>
    </reaction>
</comment>
<dbReference type="SMART" id="SM00408">
    <property type="entry name" value="IGc2"/>
    <property type="match status" value="4"/>
</dbReference>
<evidence type="ECO:0000256" key="5">
    <source>
        <dbReference type="ARBA" id="ARBA00022692"/>
    </source>
</evidence>
<feature type="signal peptide" evidence="19">
    <location>
        <begin position="1"/>
        <end position="25"/>
    </location>
</feature>
<keyword evidence="9 18" id="KW-1133">Transmembrane helix</keyword>
<evidence type="ECO:0000256" key="19">
    <source>
        <dbReference type="SAM" id="SignalP"/>
    </source>
</evidence>
<dbReference type="InterPro" id="IPR003599">
    <property type="entry name" value="Ig_sub"/>
</dbReference>
<dbReference type="InterPro" id="IPR001824">
    <property type="entry name" value="Tyr_kinase_rcpt_3_CS"/>
</dbReference>
<protein>
    <recommendedName>
        <fullName evidence="2">receptor protein-tyrosine kinase</fullName>
        <ecNumber evidence="2">2.7.10.1</ecNumber>
    </recommendedName>
</protein>
<keyword evidence="14" id="KW-0325">Glycoprotein</keyword>
<keyword evidence="11" id="KW-0829">Tyrosine-protein kinase</keyword>
<dbReference type="CDD" id="cd00096">
    <property type="entry name" value="Ig"/>
    <property type="match status" value="3"/>
</dbReference>
<dbReference type="SUPFAM" id="SSF48726">
    <property type="entry name" value="Immunoglobulin"/>
    <property type="match status" value="5"/>
</dbReference>
<keyword evidence="8 17" id="KW-0067">ATP-binding</keyword>
<evidence type="ECO:0000256" key="7">
    <source>
        <dbReference type="ARBA" id="ARBA00022777"/>
    </source>
</evidence>
<evidence type="ECO:0000256" key="13">
    <source>
        <dbReference type="ARBA" id="ARBA00023170"/>
    </source>
</evidence>
<dbReference type="PROSITE" id="PS50011">
    <property type="entry name" value="PROTEIN_KINASE_DOM"/>
    <property type="match status" value="1"/>
</dbReference>
<dbReference type="InterPro" id="IPR011009">
    <property type="entry name" value="Kinase-like_dom_sf"/>
</dbReference>
<dbReference type="PANTHER" id="PTHR24416">
    <property type="entry name" value="TYROSINE-PROTEIN KINASE RECEPTOR"/>
    <property type="match status" value="1"/>
</dbReference>
<dbReference type="InterPro" id="IPR017441">
    <property type="entry name" value="Protein_kinase_ATP_BS"/>
</dbReference>
<keyword evidence="15" id="KW-0393">Immunoglobulin domain</keyword>
<dbReference type="InterPro" id="IPR036179">
    <property type="entry name" value="Ig-like_dom_sf"/>
</dbReference>
<evidence type="ECO:0000313" key="22">
    <source>
        <dbReference type="EMBL" id="KAL0883979.1"/>
    </source>
</evidence>
<evidence type="ECO:0000256" key="17">
    <source>
        <dbReference type="PROSITE-ProRule" id="PRU10141"/>
    </source>
</evidence>
<evidence type="ECO:0000259" key="20">
    <source>
        <dbReference type="PROSITE" id="PS50011"/>
    </source>
</evidence>
<dbReference type="PANTHER" id="PTHR24416:SF600">
    <property type="entry name" value="PDGF- AND VEGF-RECEPTOR RELATED, ISOFORM J"/>
    <property type="match status" value="1"/>
</dbReference>
<keyword evidence="23" id="KW-1185">Reference proteome</keyword>
<evidence type="ECO:0000256" key="8">
    <source>
        <dbReference type="ARBA" id="ARBA00022840"/>
    </source>
</evidence>
<dbReference type="PROSITE" id="PS50835">
    <property type="entry name" value="IG_LIKE"/>
    <property type="match status" value="4"/>
</dbReference>
<keyword evidence="5 18" id="KW-0812">Transmembrane</keyword>
<comment type="caution">
    <text evidence="22">The sequence shown here is derived from an EMBL/GenBank/DDBJ whole genome shotgun (WGS) entry which is preliminary data.</text>
</comment>
<dbReference type="InterPro" id="IPR050122">
    <property type="entry name" value="RTK"/>
</dbReference>
<dbReference type="Gene3D" id="3.30.200.20">
    <property type="entry name" value="Phosphorylase Kinase, domain 1"/>
    <property type="match status" value="1"/>
</dbReference>
<feature type="domain" description="Ig-like" evidence="21">
    <location>
        <begin position="230"/>
        <end position="329"/>
    </location>
</feature>
<keyword evidence="3" id="KW-0597">Phosphoprotein</keyword>
<evidence type="ECO:0000259" key="21">
    <source>
        <dbReference type="PROSITE" id="PS50835"/>
    </source>
</evidence>
<comment type="subcellular location">
    <subcellularLocation>
        <location evidence="1">Membrane</location>
        <topology evidence="1">Single-pass type I membrane protein</topology>
    </subcellularLocation>
</comment>
<dbReference type="PIRSF" id="PIRSF000615">
    <property type="entry name" value="TyrPK_CSF1-R"/>
    <property type="match status" value="1"/>
</dbReference>
<evidence type="ECO:0000256" key="16">
    <source>
        <dbReference type="ARBA" id="ARBA00051243"/>
    </source>
</evidence>
<dbReference type="InterPro" id="IPR008266">
    <property type="entry name" value="Tyr_kinase_AS"/>
</dbReference>
<evidence type="ECO:0000256" key="4">
    <source>
        <dbReference type="ARBA" id="ARBA00022679"/>
    </source>
</evidence>
<evidence type="ECO:0000256" key="9">
    <source>
        <dbReference type="ARBA" id="ARBA00022989"/>
    </source>
</evidence>
<reference evidence="22 23" key="1">
    <citation type="submission" date="2024-06" db="EMBL/GenBank/DDBJ databases">
        <title>A chromosome-level genome assembly of beet webworm, Loxostege sticticalis.</title>
        <authorList>
            <person name="Zhang Y."/>
        </authorList>
    </citation>
    <scope>NUCLEOTIDE SEQUENCE [LARGE SCALE GENOMIC DNA]</scope>
    <source>
        <strain evidence="22">AQ026</strain>
        <tissue evidence="22">Whole body</tissue>
    </source>
</reference>
<evidence type="ECO:0000256" key="11">
    <source>
        <dbReference type="ARBA" id="ARBA00023137"/>
    </source>
</evidence>
<dbReference type="PROSITE" id="PS00107">
    <property type="entry name" value="PROTEIN_KINASE_ATP"/>
    <property type="match status" value="1"/>
</dbReference>
<dbReference type="Gene3D" id="2.60.40.10">
    <property type="entry name" value="Immunoglobulins"/>
    <property type="match status" value="7"/>
</dbReference>